<dbReference type="InterPro" id="IPR049492">
    <property type="entry name" value="BD-FAE-like_dom"/>
</dbReference>
<dbReference type="InterPro" id="IPR029058">
    <property type="entry name" value="AB_hydrolase_fold"/>
</dbReference>
<dbReference type="InterPro" id="IPR050300">
    <property type="entry name" value="GDXG_lipolytic_enzyme"/>
</dbReference>
<keyword evidence="6" id="KW-1185">Reference proteome</keyword>
<feature type="transmembrane region" description="Helical" evidence="3">
    <location>
        <begin position="142"/>
        <end position="161"/>
    </location>
</feature>
<keyword evidence="3" id="KW-1133">Transmembrane helix</keyword>
<accession>A0A3N4GX19</accession>
<protein>
    <submittedName>
        <fullName evidence="5">Alpha/beta hydrolase</fullName>
    </submittedName>
</protein>
<dbReference type="SUPFAM" id="SSF53474">
    <property type="entry name" value="alpha/beta-Hydrolases"/>
    <property type="match status" value="1"/>
</dbReference>
<keyword evidence="3" id="KW-0472">Membrane</keyword>
<reference evidence="5 6" key="1">
    <citation type="submission" date="2018-11" db="EMBL/GenBank/DDBJ databases">
        <title>Draft genome sequence of Gordonia sp. RS15-1S isolated from rice stems.</title>
        <authorList>
            <person name="Muangham S."/>
        </authorList>
    </citation>
    <scope>NUCLEOTIDE SEQUENCE [LARGE SCALE GENOMIC DNA]</scope>
    <source>
        <strain evidence="5 6">RS15-1S</strain>
    </source>
</reference>
<dbReference type="GO" id="GO:0016787">
    <property type="term" value="F:hydrolase activity"/>
    <property type="evidence" value="ECO:0007669"/>
    <property type="project" value="UniProtKB-KW"/>
</dbReference>
<sequence>MPASALRMNSNPDRISASSSMTTTRIVAGSLDDCSDDTASPRVLFRSVTADYRAGQYHRARLDPTGPECARRTRHSAGVGLADRPTWLGSPAVTTHTGAEQYSVTRRLKGRRHCHHELGRLLVITLATECVRYLGLPRRYRAIQVALTAALAIAVAVLVAGCVAPTAGRSQAGSLQPGSITTVDYLPGGDPSQNIGTLYLPKTASARTQVPVIVLIHGGGWKARVGKDVLDANARDLQDRGNAVWNIEYRRVGRGGGWPTTFSDTAYAVDHLVELKRRAPMLNLDDVVVVGHSAGGQLAVWTASRGLHSESGPGPAPRVIPKAVVSLAGVLNMASDRTRITRNSGDALGGPPNRFAQRYALVNPIERINPDVPVFVVHSRDDAVVRYPVATEYRDRAVAVRAPVTLVTVDHVGHGGLVSMQRGWSSALSAIRAAQSVAHSGTTMTVTAAAVRGSSKVLGGARDGH</sequence>
<organism evidence="5 6">
    <name type="scientific">Gordonia oryzae</name>
    <dbReference type="NCBI Taxonomy" id="2487349"/>
    <lineage>
        <taxon>Bacteria</taxon>
        <taxon>Bacillati</taxon>
        <taxon>Actinomycetota</taxon>
        <taxon>Actinomycetes</taxon>
        <taxon>Mycobacteriales</taxon>
        <taxon>Gordoniaceae</taxon>
        <taxon>Gordonia</taxon>
    </lineage>
</organism>
<keyword evidence="1 5" id="KW-0378">Hydrolase</keyword>
<dbReference type="Gene3D" id="3.40.50.1820">
    <property type="entry name" value="alpha/beta hydrolase"/>
    <property type="match status" value="1"/>
</dbReference>
<evidence type="ECO:0000259" key="4">
    <source>
        <dbReference type="Pfam" id="PF20434"/>
    </source>
</evidence>
<comment type="caution">
    <text evidence="5">The sequence shown here is derived from an EMBL/GenBank/DDBJ whole genome shotgun (WGS) entry which is preliminary data.</text>
</comment>
<evidence type="ECO:0000313" key="5">
    <source>
        <dbReference type="EMBL" id="RPA65967.1"/>
    </source>
</evidence>
<feature type="compositionally biased region" description="Polar residues" evidence="2">
    <location>
        <begin position="7"/>
        <end position="21"/>
    </location>
</feature>
<evidence type="ECO:0000256" key="3">
    <source>
        <dbReference type="SAM" id="Phobius"/>
    </source>
</evidence>
<dbReference type="PANTHER" id="PTHR48081">
    <property type="entry name" value="AB HYDROLASE SUPERFAMILY PROTEIN C4A8.06C"/>
    <property type="match status" value="1"/>
</dbReference>
<name>A0A3N4GX19_9ACTN</name>
<gene>
    <name evidence="5" type="ORF">EF294_03780</name>
</gene>
<dbReference type="Proteomes" id="UP000267536">
    <property type="component" value="Unassembled WGS sequence"/>
</dbReference>
<dbReference type="Pfam" id="PF20434">
    <property type="entry name" value="BD-FAE"/>
    <property type="match status" value="1"/>
</dbReference>
<evidence type="ECO:0000256" key="2">
    <source>
        <dbReference type="SAM" id="MobiDB-lite"/>
    </source>
</evidence>
<dbReference type="AlphaFoldDB" id="A0A3N4GX19"/>
<evidence type="ECO:0000313" key="6">
    <source>
        <dbReference type="Proteomes" id="UP000267536"/>
    </source>
</evidence>
<keyword evidence="3" id="KW-0812">Transmembrane</keyword>
<dbReference type="OrthoDB" id="255603at2"/>
<feature type="domain" description="BD-FAE-like" evidence="4">
    <location>
        <begin position="198"/>
        <end position="388"/>
    </location>
</feature>
<dbReference type="EMBL" id="RKMH01000002">
    <property type="protein sequence ID" value="RPA65967.1"/>
    <property type="molecule type" value="Genomic_DNA"/>
</dbReference>
<evidence type="ECO:0000256" key="1">
    <source>
        <dbReference type="ARBA" id="ARBA00022801"/>
    </source>
</evidence>
<feature type="region of interest" description="Disordered" evidence="2">
    <location>
        <begin position="1"/>
        <end position="21"/>
    </location>
</feature>
<proteinExistence type="predicted"/>